<keyword evidence="3" id="KW-1185">Reference proteome</keyword>
<feature type="transmembrane region" description="Helical" evidence="1">
    <location>
        <begin position="617"/>
        <end position="640"/>
    </location>
</feature>
<evidence type="ECO:0008006" key="4">
    <source>
        <dbReference type="Google" id="ProtNLM"/>
    </source>
</evidence>
<dbReference type="OMA" id="VVEIAYY"/>
<proteinExistence type="predicted"/>
<dbReference type="EMBL" id="CT868327">
    <property type="protein sequence ID" value="CAK79308.1"/>
    <property type="molecule type" value="Genomic_DNA"/>
</dbReference>
<sequence>MKSMKSRQPIQVQQPKKEIQAEEAGRVCCYHQPLRSVIQDANPLPVVAEQRASSFISRCFKSSPDPNLVWEQHTEKNLISEFKELIENRFQEVKRSSSIYKYYAKIGFQVLIYFLNILELIFTLCYDSYNQILDEDSYYGFCYNFSIILCILLHSGAWMYTYKFREVAKQSFVVEIAYYIYYMVMGALSYLKLAPFIYYFNRDQSIRQFSFSEINKYLQLSGEDKFRNPLYSFQRENKACQYLQRFNIPQSCSAFHDYYNDHLDYSLTLYIRLLQHRKRIMGWIQCVQLFIITQQFNLLLLRNYNSLLIQTDLSFKLEKIKLTLIQETKQLLKSDQQYMGFVQSFYFHINPTNFSPYQKKRCMIQIISSLIKQKKIKNIEIHFIDIYEEITLKYLANCFKLINVGNISLLYHDQSRLQFLQGIFGNDPKITFEHQTIDNLDKLWKNDKIDLNAQNNIDPNAPKKEVTQIEFIDNPKITSGWQLVQQNQFIRNDFIQLSQDFINLIPVNLRGSLFPQRGVSSIIINQQSQIIDQTPQVLNEEPQLIINEAKQQIDTITKRALFQQAIGNIQFLLTLYDYYEVWSKLDSYQATIQTIWSLLNGSLQIVSLIYLNNEGDMFISALIVLTAVNPILQMLSFAIFQQRVFKRFTFLRQLSYVLLFATFNFLKIWDIIMICLYMGVQQFADEVKRSFSSEGYFKFKSYASKFKGSIATTVLQRESVTVDERNILQIKNQPFYEAVMWRTNVEEALNKIPQFFVYILSLSSQQINGIWILSFFQQIKESLQAIKDILEVVIKDYFIPALILSKVSVDQFFQSMQYLNSISNQILLEYPKSFQIVSKVKEQHLREKFTFKINMKSLNFSNYADLKKQKMLAQFRYVLAQIKTVLEIDQAQRIFCMGPELNDLIRCLKVSPLYQLKLNYYFR</sequence>
<dbReference type="Proteomes" id="UP000000600">
    <property type="component" value="Unassembled WGS sequence"/>
</dbReference>
<organism evidence="2 3">
    <name type="scientific">Paramecium tetraurelia</name>
    <dbReference type="NCBI Taxonomy" id="5888"/>
    <lineage>
        <taxon>Eukaryota</taxon>
        <taxon>Sar</taxon>
        <taxon>Alveolata</taxon>
        <taxon>Ciliophora</taxon>
        <taxon>Intramacronucleata</taxon>
        <taxon>Oligohymenophorea</taxon>
        <taxon>Peniculida</taxon>
        <taxon>Parameciidae</taxon>
        <taxon>Paramecium</taxon>
    </lineage>
</organism>
<evidence type="ECO:0000313" key="2">
    <source>
        <dbReference type="EMBL" id="CAK79308.1"/>
    </source>
</evidence>
<dbReference type="RefSeq" id="XP_001446705.1">
    <property type="nucleotide sequence ID" value="XM_001446668.1"/>
</dbReference>
<evidence type="ECO:0000313" key="3">
    <source>
        <dbReference type="Proteomes" id="UP000000600"/>
    </source>
</evidence>
<evidence type="ECO:0000256" key="1">
    <source>
        <dbReference type="SAM" id="Phobius"/>
    </source>
</evidence>
<feature type="transmembrane region" description="Helical" evidence="1">
    <location>
        <begin position="656"/>
        <end position="680"/>
    </location>
</feature>
<keyword evidence="1" id="KW-0472">Membrane</keyword>
<dbReference type="InParanoid" id="A0D8E1"/>
<gene>
    <name evidence="2" type="ORF">GSPATT00039326001</name>
</gene>
<dbReference type="HOGENOM" id="CLU_008586_0_0_1"/>
<dbReference type="KEGG" id="ptm:GSPATT00039326001"/>
<dbReference type="AlphaFoldDB" id="A0D8E1"/>
<keyword evidence="1" id="KW-1133">Transmembrane helix</keyword>
<protein>
    <recommendedName>
        <fullName evidence="4">Transmembrane protein</fullName>
    </recommendedName>
</protein>
<reference evidence="2 3" key="1">
    <citation type="journal article" date="2006" name="Nature">
        <title>Global trends of whole-genome duplications revealed by the ciliate Paramecium tetraurelia.</title>
        <authorList>
            <consortium name="Genoscope"/>
            <person name="Aury J.-M."/>
            <person name="Jaillon O."/>
            <person name="Duret L."/>
            <person name="Noel B."/>
            <person name="Jubin C."/>
            <person name="Porcel B.M."/>
            <person name="Segurens B."/>
            <person name="Daubin V."/>
            <person name="Anthouard V."/>
            <person name="Aiach N."/>
            <person name="Arnaiz O."/>
            <person name="Billaut A."/>
            <person name="Beisson J."/>
            <person name="Blanc I."/>
            <person name="Bouhouche K."/>
            <person name="Camara F."/>
            <person name="Duharcourt S."/>
            <person name="Guigo R."/>
            <person name="Gogendeau D."/>
            <person name="Katinka M."/>
            <person name="Keller A.-M."/>
            <person name="Kissmehl R."/>
            <person name="Klotz C."/>
            <person name="Koll F."/>
            <person name="Le Moue A."/>
            <person name="Lepere C."/>
            <person name="Malinsky S."/>
            <person name="Nowacki M."/>
            <person name="Nowak J.K."/>
            <person name="Plattner H."/>
            <person name="Poulain J."/>
            <person name="Ruiz F."/>
            <person name="Serrano V."/>
            <person name="Zagulski M."/>
            <person name="Dessen P."/>
            <person name="Betermier M."/>
            <person name="Weissenbach J."/>
            <person name="Scarpelli C."/>
            <person name="Schachter V."/>
            <person name="Sperling L."/>
            <person name="Meyer E."/>
            <person name="Cohen J."/>
            <person name="Wincker P."/>
        </authorList>
    </citation>
    <scope>NUCLEOTIDE SEQUENCE [LARGE SCALE GENOMIC DNA]</scope>
    <source>
        <strain evidence="2 3">Stock d4-2</strain>
    </source>
</reference>
<accession>A0D8E1</accession>
<name>A0D8E1_PARTE</name>
<keyword evidence="1" id="KW-0812">Transmembrane</keyword>
<feature type="transmembrane region" description="Helical" evidence="1">
    <location>
        <begin position="179"/>
        <end position="200"/>
    </location>
</feature>
<feature type="transmembrane region" description="Helical" evidence="1">
    <location>
        <begin position="138"/>
        <end position="158"/>
    </location>
</feature>
<dbReference type="GeneID" id="5032490"/>
<feature type="transmembrane region" description="Helical" evidence="1">
    <location>
        <begin position="102"/>
        <end position="126"/>
    </location>
</feature>